<feature type="compositionally biased region" description="Polar residues" evidence="1">
    <location>
        <begin position="180"/>
        <end position="191"/>
    </location>
</feature>
<keyword evidence="3" id="KW-1185">Reference proteome</keyword>
<dbReference type="PANTHER" id="PTHR41700">
    <property type="entry name" value="GCN5-RELATED N-ACETYLTRANSFERASE"/>
    <property type="match status" value="1"/>
</dbReference>
<accession>A0ABT2HMD2</accession>
<gene>
    <name evidence="2" type="ORF">M3B43_00580</name>
</gene>
<dbReference type="EMBL" id="JALXMO010000001">
    <property type="protein sequence ID" value="MCT1605837.1"/>
    <property type="molecule type" value="Genomic_DNA"/>
</dbReference>
<dbReference type="PANTHER" id="PTHR41700:SF1">
    <property type="entry name" value="N-ACETYLTRANSFERASE DOMAIN-CONTAINING PROTEIN"/>
    <property type="match status" value="1"/>
</dbReference>
<dbReference type="RefSeq" id="WP_260072106.1">
    <property type="nucleotide sequence ID" value="NZ_JALXMO010000001.1"/>
</dbReference>
<proteinExistence type="predicted"/>
<evidence type="ECO:0000313" key="3">
    <source>
        <dbReference type="Proteomes" id="UP001205046"/>
    </source>
</evidence>
<reference evidence="2 3" key="1">
    <citation type="submission" date="2022-04" db="EMBL/GenBank/DDBJ databases">
        <title>Human microbiome associated bacterial genomes.</title>
        <authorList>
            <person name="Sandstrom S."/>
            <person name="Salamzade R."/>
            <person name="Kalan L.R."/>
        </authorList>
    </citation>
    <scope>NUCLEOTIDE SEQUENCE [LARGE SCALE GENOMIC DNA]</scope>
    <source>
        <strain evidence="3">p3-SID767</strain>
    </source>
</reference>
<comment type="caution">
    <text evidence="2">The sequence shown here is derived from an EMBL/GenBank/DDBJ whole genome shotgun (WGS) entry which is preliminary data.</text>
</comment>
<dbReference type="InterPro" id="IPR038764">
    <property type="entry name" value="GNAT_N_AcTrfase_prd"/>
</dbReference>
<feature type="region of interest" description="Disordered" evidence="1">
    <location>
        <begin position="173"/>
        <end position="193"/>
    </location>
</feature>
<sequence length="247" mass="26715">MGDEHTFTLDEGLVVRPLSGIEELRGACRIYREVFSYTGEDQGLNPRLLLSLTQHGGSVVGAVNSAGAVLAMAYGWTAVDQSPADPHVYHFSQAAVVAASLQGKGVGRAMKKVQAAVAASAGAARMRWTYDPLLSRNAHFNLDVLGARGRWFVQDAQGLPGTDRITVEWALTDDARSTDSHTAPDSPTGGDTQELVIPAVKPLAGVDDELIQQLRDRFQQFFAAGYVAVSCRRLGEDQAVYEFRRPQ</sequence>
<evidence type="ECO:0000313" key="2">
    <source>
        <dbReference type="EMBL" id="MCT1605837.1"/>
    </source>
</evidence>
<dbReference type="Proteomes" id="UP001205046">
    <property type="component" value="Unassembled WGS sequence"/>
</dbReference>
<dbReference type="Gene3D" id="3.40.630.30">
    <property type="match status" value="1"/>
</dbReference>
<dbReference type="SUPFAM" id="SSF55729">
    <property type="entry name" value="Acyl-CoA N-acyltransferases (Nat)"/>
    <property type="match status" value="1"/>
</dbReference>
<protein>
    <recommendedName>
        <fullName evidence="4">N-acetyltransferase domain-containing protein</fullName>
    </recommendedName>
</protein>
<evidence type="ECO:0000256" key="1">
    <source>
        <dbReference type="SAM" id="MobiDB-lite"/>
    </source>
</evidence>
<organism evidence="2 3">
    <name type="scientific">Nesterenkonia massiliensis</name>
    <dbReference type="NCBI Taxonomy" id="1232429"/>
    <lineage>
        <taxon>Bacteria</taxon>
        <taxon>Bacillati</taxon>
        <taxon>Actinomycetota</taxon>
        <taxon>Actinomycetes</taxon>
        <taxon>Micrococcales</taxon>
        <taxon>Micrococcaceae</taxon>
        <taxon>Nesterenkonia</taxon>
    </lineage>
</organism>
<evidence type="ECO:0008006" key="4">
    <source>
        <dbReference type="Google" id="ProtNLM"/>
    </source>
</evidence>
<name>A0ABT2HMD2_9MICC</name>
<dbReference type="InterPro" id="IPR016181">
    <property type="entry name" value="Acyl_CoA_acyltransferase"/>
</dbReference>